<accession>A0A8J2MNZ0</accession>
<feature type="compositionally biased region" description="Polar residues" evidence="1">
    <location>
        <begin position="104"/>
        <end position="116"/>
    </location>
</feature>
<feature type="compositionally biased region" description="Basic and acidic residues" evidence="1">
    <location>
        <begin position="190"/>
        <end position="200"/>
    </location>
</feature>
<feature type="compositionally biased region" description="Basic and acidic residues" evidence="1">
    <location>
        <begin position="228"/>
        <end position="239"/>
    </location>
</feature>
<keyword evidence="3" id="KW-1185">Reference proteome</keyword>
<protein>
    <submittedName>
        <fullName evidence="2">Uncharacterized protein</fullName>
    </submittedName>
</protein>
<proteinExistence type="predicted"/>
<reference evidence="2" key="1">
    <citation type="submission" date="2021-04" db="EMBL/GenBank/DDBJ databases">
        <authorList>
            <person name="Chebbi M.A.C M."/>
        </authorList>
    </citation>
    <scope>NUCLEOTIDE SEQUENCE</scope>
</reference>
<evidence type="ECO:0000256" key="1">
    <source>
        <dbReference type="SAM" id="MobiDB-lite"/>
    </source>
</evidence>
<organism evidence="2 3">
    <name type="scientific">Cotesia congregata</name>
    <name type="common">Parasitoid wasp</name>
    <name type="synonym">Apanteles congregatus</name>
    <dbReference type="NCBI Taxonomy" id="51543"/>
    <lineage>
        <taxon>Eukaryota</taxon>
        <taxon>Metazoa</taxon>
        <taxon>Ecdysozoa</taxon>
        <taxon>Arthropoda</taxon>
        <taxon>Hexapoda</taxon>
        <taxon>Insecta</taxon>
        <taxon>Pterygota</taxon>
        <taxon>Neoptera</taxon>
        <taxon>Endopterygota</taxon>
        <taxon>Hymenoptera</taxon>
        <taxon>Apocrita</taxon>
        <taxon>Ichneumonoidea</taxon>
        <taxon>Braconidae</taxon>
        <taxon>Microgastrinae</taxon>
        <taxon>Cotesia</taxon>
    </lineage>
</organism>
<dbReference type="AlphaFoldDB" id="A0A8J2MNZ0"/>
<dbReference type="EMBL" id="CAJNRD030001118">
    <property type="protein sequence ID" value="CAG5085132.1"/>
    <property type="molecule type" value="Genomic_DNA"/>
</dbReference>
<feature type="region of interest" description="Disordered" evidence="1">
    <location>
        <begin position="1"/>
        <end position="141"/>
    </location>
</feature>
<feature type="compositionally biased region" description="Acidic residues" evidence="1">
    <location>
        <begin position="119"/>
        <end position="129"/>
    </location>
</feature>
<evidence type="ECO:0000313" key="3">
    <source>
        <dbReference type="Proteomes" id="UP000786811"/>
    </source>
</evidence>
<feature type="compositionally biased region" description="Basic and acidic residues" evidence="1">
    <location>
        <begin position="76"/>
        <end position="94"/>
    </location>
</feature>
<comment type="caution">
    <text evidence="2">The sequence shown here is derived from an EMBL/GenBank/DDBJ whole genome shotgun (WGS) entry which is preliminary data.</text>
</comment>
<feature type="region of interest" description="Disordered" evidence="1">
    <location>
        <begin position="190"/>
        <end position="271"/>
    </location>
</feature>
<name>A0A8J2MNZ0_COTCN</name>
<sequence length="271" mass="30360">MEGLAYNPAGRPNPPNESDQIAFPFSLPKKTVSKSKINDEEALKAVKRSGRPPGTKNKPRINSAPKRLETIASRLIQRDKGDTRVPPKVNTREQGDDEVFLPDPTSSPIASNQTPDIGQEGDDEAENDAETTIPPKQRRKTLELVKMFDELIQKRPSSENTYRTRALDRLRQEEAIYNYFPQELAEMRRASSETAKEIHKSLSKLPPLFSREEQSSDKGSTAEDTIEEFLRANSEKSGDESSSDISPEETEKNNNVEEAEVPITIEPVTPN</sequence>
<gene>
    <name evidence="2" type="ORF">HICCMSTLAB_LOCUS4283</name>
</gene>
<dbReference type="Proteomes" id="UP000786811">
    <property type="component" value="Unassembled WGS sequence"/>
</dbReference>
<evidence type="ECO:0000313" key="2">
    <source>
        <dbReference type="EMBL" id="CAG5085132.1"/>
    </source>
</evidence>